<dbReference type="EMBL" id="JACHGY010000001">
    <property type="protein sequence ID" value="MBB6429290.1"/>
    <property type="molecule type" value="Genomic_DNA"/>
</dbReference>
<dbReference type="PROSITE" id="PS51257">
    <property type="entry name" value="PROKAR_LIPOPROTEIN"/>
    <property type="match status" value="1"/>
</dbReference>
<proteinExistence type="predicted"/>
<dbReference type="AlphaFoldDB" id="A0A7X0H4X0"/>
<keyword evidence="2" id="KW-1185">Reference proteome</keyword>
<dbReference type="RefSeq" id="WP_184676876.1">
    <property type="nucleotide sequence ID" value="NZ_JACHGY010000001.1"/>
</dbReference>
<comment type="caution">
    <text evidence="1">The sequence shown here is derived from an EMBL/GenBank/DDBJ whole genome shotgun (WGS) entry which is preliminary data.</text>
</comment>
<evidence type="ECO:0000313" key="2">
    <source>
        <dbReference type="Proteomes" id="UP000541810"/>
    </source>
</evidence>
<protein>
    <submittedName>
        <fullName evidence="1">Uncharacterized protein</fullName>
    </submittedName>
</protein>
<evidence type="ECO:0000313" key="1">
    <source>
        <dbReference type="EMBL" id="MBB6429290.1"/>
    </source>
</evidence>
<reference evidence="1 2" key="1">
    <citation type="submission" date="2020-08" db="EMBL/GenBank/DDBJ databases">
        <title>Genomic Encyclopedia of Type Strains, Phase IV (KMG-IV): sequencing the most valuable type-strain genomes for metagenomic binning, comparative biology and taxonomic classification.</title>
        <authorList>
            <person name="Goeker M."/>
        </authorList>
    </citation>
    <scope>NUCLEOTIDE SEQUENCE [LARGE SCALE GENOMIC DNA]</scope>
    <source>
        <strain evidence="1 2">DSM 103725</strain>
    </source>
</reference>
<accession>A0A7X0H4X0</accession>
<name>A0A7X0H4X0_9BACT</name>
<organism evidence="1 2">
    <name type="scientific">Algisphaera agarilytica</name>
    <dbReference type="NCBI Taxonomy" id="1385975"/>
    <lineage>
        <taxon>Bacteria</taxon>
        <taxon>Pseudomonadati</taxon>
        <taxon>Planctomycetota</taxon>
        <taxon>Phycisphaerae</taxon>
        <taxon>Phycisphaerales</taxon>
        <taxon>Phycisphaeraceae</taxon>
        <taxon>Algisphaera</taxon>
    </lineage>
</organism>
<gene>
    <name evidence="1" type="ORF">HNQ40_001096</name>
</gene>
<sequence>MATAERHPRTRGAASLLLMAALGLSWAGSGCTTAGRLSSLLPDEVAEPMEEVLPIGIAETLAVLEPFSIVRRLDQGLTYIEIDEQTHRVRGAWFSVNQGPWTTAATLNRGDQVDVTYTRENSAGTTSYVFYGPTTGGFIRMVETRWYYDGYPEERRSLRVRPYEIQRQAFVSR</sequence>
<dbReference type="Proteomes" id="UP000541810">
    <property type="component" value="Unassembled WGS sequence"/>
</dbReference>